<organism evidence="7">
    <name type="scientific">Cryptosporidium canis</name>
    <dbReference type="NCBI Taxonomy" id="195482"/>
    <lineage>
        <taxon>Eukaryota</taxon>
        <taxon>Sar</taxon>
        <taxon>Alveolata</taxon>
        <taxon>Apicomplexa</taxon>
        <taxon>Conoidasida</taxon>
        <taxon>Coccidia</taxon>
        <taxon>Eucoccidiorida</taxon>
        <taxon>Eimeriorina</taxon>
        <taxon>Cryptosporidiidae</taxon>
        <taxon>Cryptosporidium</taxon>
    </lineage>
</organism>
<dbReference type="OrthoDB" id="344283at2759"/>
<evidence type="ECO:0008006" key="8">
    <source>
        <dbReference type="Google" id="ProtNLM"/>
    </source>
</evidence>
<dbReference type="InterPro" id="IPR018450">
    <property type="entry name" value="Romo1/Mgr2"/>
</dbReference>
<comment type="subcellular location">
    <subcellularLocation>
        <location evidence="1">Membrane</location>
    </subcellularLocation>
</comment>
<dbReference type="Pfam" id="PF10247">
    <property type="entry name" value="Romo1"/>
    <property type="match status" value="1"/>
</dbReference>
<proteinExistence type="inferred from homology"/>
<dbReference type="PANTHER" id="PTHR28525:SF1">
    <property type="entry name" value="REACTIVE OXYGEN SPECIES MODULATOR 1"/>
    <property type="match status" value="1"/>
</dbReference>
<reference evidence="7" key="1">
    <citation type="submission" date="2022-10" db="EMBL/GenBank/DDBJ databases">
        <title>Adaptive evolution leads to modifications in subtelomeric GC content in a zoonotic Cryptosporidium species.</title>
        <authorList>
            <person name="Li J."/>
            <person name="Feng Y."/>
            <person name="Xiao L."/>
        </authorList>
    </citation>
    <scope>NUCLEOTIDE SEQUENCE</scope>
    <source>
        <strain evidence="7">33844</strain>
    </source>
</reference>
<keyword evidence="3 6" id="KW-0812">Transmembrane</keyword>
<dbReference type="GO" id="GO:0005744">
    <property type="term" value="C:TIM23 mitochondrial import inner membrane translocase complex"/>
    <property type="evidence" value="ECO:0007669"/>
    <property type="project" value="TreeGrafter"/>
</dbReference>
<sequence>MNILDTDKNITGKSCISNAVSLNTPPFRSRRESKYDKVEIGQNNVLDELFESSFPPVRSFDGEKRSYESRYPNSKRSLLPFELTPRVLCCIDNIKMGVKTGAIVGSIFGGINGTYHAIKYRNYMSIPVFAIGGAISFGFFLGCGMIVRCQPTEVSRHGFSHKYSQVISQVQLRNPKKTLTQDSIYVKFI</sequence>
<evidence type="ECO:0000256" key="1">
    <source>
        <dbReference type="ARBA" id="ARBA00004370"/>
    </source>
</evidence>
<dbReference type="GO" id="GO:0045039">
    <property type="term" value="P:protein insertion into mitochondrial inner membrane"/>
    <property type="evidence" value="ECO:0007669"/>
    <property type="project" value="TreeGrafter"/>
</dbReference>
<accession>A0A9D5HVW7</accession>
<evidence type="ECO:0000256" key="6">
    <source>
        <dbReference type="SAM" id="Phobius"/>
    </source>
</evidence>
<feature type="transmembrane region" description="Helical" evidence="6">
    <location>
        <begin position="126"/>
        <end position="147"/>
    </location>
</feature>
<evidence type="ECO:0000256" key="4">
    <source>
        <dbReference type="ARBA" id="ARBA00022989"/>
    </source>
</evidence>
<comment type="similarity">
    <text evidence="2">Belongs to the MGR2 family.</text>
</comment>
<dbReference type="AlphaFoldDB" id="A0A9D5HVW7"/>
<keyword evidence="4 6" id="KW-1133">Transmembrane helix</keyword>
<protein>
    <recommendedName>
        <fullName evidence="8">Reactive oxygen species modulator 1</fullName>
    </recommendedName>
</protein>
<evidence type="ECO:0000256" key="5">
    <source>
        <dbReference type="ARBA" id="ARBA00023136"/>
    </source>
</evidence>
<comment type="caution">
    <text evidence="7">The sequence shown here is derived from an EMBL/GenBank/DDBJ whole genome shotgun (WGS) entry which is preliminary data.</text>
</comment>
<dbReference type="Proteomes" id="UP001067231">
    <property type="component" value="Unassembled WGS sequence"/>
</dbReference>
<evidence type="ECO:0000256" key="3">
    <source>
        <dbReference type="ARBA" id="ARBA00022692"/>
    </source>
</evidence>
<keyword evidence="5 6" id="KW-0472">Membrane</keyword>
<dbReference type="PANTHER" id="PTHR28525">
    <property type="entry name" value="REACTIVE OXYGEN SPECIES MODULATOR 1"/>
    <property type="match status" value="1"/>
</dbReference>
<dbReference type="GO" id="GO:0030150">
    <property type="term" value="P:protein import into mitochondrial matrix"/>
    <property type="evidence" value="ECO:0007669"/>
    <property type="project" value="TreeGrafter"/>
</dbReference>
<name>A0A9D5HVW7_9CRYT</name>
<dbReference type="EMBL" id="JAPCXC010000112">
    <property type="protein sequence ID" value="KAJ1604985.1"/>
    <property type="molecule type" value="Genomic_DNA"/>
</dbReference>
<evidence type="ECO:0000256" key="2">
    <source>
        <dbReference type="ARBA" id="ARBA00007839"/>
    </source>
</evidence>
<evidence type="ECO:0000313" key="7">
    <source>
        <dbReference type="EMBL" id="KAJ1604985.1"/>
    </source>
</evidence>
<dbReference type="SMART" id="SM01378">
    <property type="entry name" value="Romo1"/>
    <property type="match status" value="1"/>
</dbReference>
<gene>
    <name evidence="7" type="ORF">OJ253_3377</name>
</gene>